<name>A0A8U0SCS9_MUSPF</name>
<evidence type="ECO:0000313" key="2">
    <source>
        <dbReference type="Proteomes" id="UP000000715"/>
    </source>
</evidence>
<keyword evidence="3" id="KW-0396">Initiation factor</keyword>
<reference evidence="3" key="1">
    <citation type="submission" date="2025-08" db="UniProtKB">
        <authorList>
            <consortium name="RefSeq"/>
        </authorList>
    </citation>
    <scope>IDENTIFICATION</scope>
    <source>
        <tissue evidence="3">Brain</tissue>
    </source>
</reference>
<organism evidence="2 3">
    <name type="scientific">Mustela putorius furo</name>
    <name type="common">European domestic ferret</name>
    <name type="synonym">Mustela furo</name>
    <dbReference type="NCBI Taxonomy" id="9669"/>
    <lineage>
        <taxon>Eukaryota</taxon>
        <taxon>Metazoa</taxon>
        <taxon>Chordata</taxon>
        <taxon>Craniata</taxon>
        <taxon>Vertebrata</taxon>
        <taxon>Euteleostomi</taxon>
        <taxon>Mammalia</taxon>
        <taxon>Eutheria</taxon>
        <taxon>Laurasiatheria</taxon>
        <taxon>Carnivora</taxon>
        <taxon>Caniformia</taxon>
        <taxon>Musteloidea</taxon>
        <taxon>Mustelidae</taxon>
        <taxon>Mustelinae</taxon>
        <taxon>Mustela</taxon>
    </lineage>
</organism>
<protein>
    <submittedName>
        <fullName evidence="3">Translation initiation factor IF-2 isoform X1</fullName>
    </submittedName>
</protein>
<dbReference type="AlphaFoldDB" id="A0A8U0SCS9"/>
<evidence type="ECO:0000313" key="3">
    <source>
        <dbReference type="RefSeq" id="XP_044940520.1"/>
    </source>
</evidence>
<feature type="compositionally biased region" description="Polar residues" evidence="1">
    <location>
        <begin position="1"/>
        <end position="12"/>
    </location>
</feature>
<feature type="compositionally biased region" description="Basic and acidic residues" evidence="1">
    <location>
        <begin position="152"/>
        <end position="165"/>
    </location>
</feature>
<dbReference type="Proteomes" id="UP000000715">
    <property type="component" value="Unplaced"/>
</dbReference>
<dbReference type="GO" id="GO:0003743">
    <property type="term" value="F:translation initiation factor activity"/>
    <property type="evidence" value="ECO:0007669"/>
    <property type="project" value="UniProtKB-KW"/>
</dbReference>
<keyword evidence="3" id="KW-0648">Protein biosynthesis</keyword>
<gene>
    <name evidence="3" type="primary">LOC101676715</name>
</gene>
<accession>A0A8U0SCS9</accession>
<feature type="region of interest" description="Disordered" evidence="1">
    <location>
        <begin position="1"/>
        <end position="187"/>
    </location>
</feature>
<feature type="compositionally biased region" description="Basic residues" evidence="1">
    <location>
        <begin position="103"/>
        <end position="115"/>
    </location>
</feature>
<keyword evidence="2" id="KW-1185">Reference proteome</keyword>
<sequence length="187" mass="19648">MSPRTQCPSETLTAPGPRPDKPPTSPGVRTAPRTRRSNAPSGCGAGTRGKEAPGRPPTTSLRRRAGGAGQGAQAGAGRQRRQSLGPGLAGVAPTPRNGAPGGLRRRSTRSTRPGRRVPPSQCPRIGCPRTRAVLPAVMRPAAELRGPGRSPGTRDRGTRSERRGEGAALTARRRSDPPTRWTQPYPL</sequence>
<evidence type="ECO:0000256" key="1">
    <source>
        <dbReference type="SAM" id="MobiDB-lite"/>
    </source>
</evidence>
<proteinExistence type="predicted"/>
<dbReference type="GeneID" id="101676715"/>
<dbReference type="RefSeq" id="XP_044940520.1">
    <property type="nucleotide sequence ID" value="XM_045084585.1"/>
</dbReference>